<dbReference type="Proteomes" id="UP000494108">
    <property type="component" value="Unassembled WGS sequence"/>
</dbReference>
<feature type="region of interest" description="Disordered" evidence="1">
    <location>
        <begin position="156"/>
        <end position="177"/>
    </location>
</feature>
<sequence>MRGRWDSWAARHVGGLWGAGQRLRSGAFAPDFPVVIFVAACGGCLQIPSGLSTPRAPQATNAPGSISCNLTAAGASGFLWLRIDCGEVMEDLAEPAPCRPRGRPRGAYTASCVVIMPLRVWRASIVIFCRIGGLHSGLPANADACRAPSVAPPPPCAGEATKDPISTSAQATTATTNQQRVCRLRAARAAAVGGQRKSRH</sequence>
<evidence type="ECO:0000313" key="3">
    <source>
        <dbReference type="Proteomes" id="UP000494108"/>
    </source>
</evidence>
<name>A0A6S7AY13_9BURK</name>
<keyword evidence="3" id="KW-1185">Reference proteome</keyword>
<feature type="compositionally biased region" description="Low complexity" evidence="1">
    <location>
        <begin position="166"/>
        <end position="177"/>
    </location>
</feature>
<gene>
    <name evidence="2" type="ORF">LMG3431_04795</name>
</gene>
<evidence type="ECO:0000313" key="2">
    <source>
        <dbReference type="EMBL" id="CAB3689524.1"/>
    </source>
</evidence>
<organism evidence="2 3">
    <name type="scientific">Achromobacter pestifer</name>
    <dbReference type="NCBI Taxonomy" id="1353889"/>
    <lineage>
        <taxon>Bacteria</taxon>
        <taxon>Pseudomonadati</taxon>
        <taxon>Pseudomonadota</taxon>
        <taxon>Betaproteobacteria</taxon>
        <taxon>Burkholderiales</taxon>
        <taxon>Alcaligenaceae</taxon>
        <taxon>Achromobacter</taxon>
    </lineage>
</organism>
<evidence type="ECO:0000256" key="1">
    <source>
        <dbReference type="SAM" id="MobiDB-lite"/>
    </source>
</evidence>
<protein>
    <submittedName>
        <fullName evidence="2">Uncharacterized protein</fullName>
    </submittedName>
</protein>
<proteinExistence type="predicted"/>
<dbReference type="AlphaFoldDB" id="A0A6S7AY13"/>
<dbReference type="EMBL" id="CADIJX010000007">
    <property type="protein sequence ID" value="CAB3689524.1"/>
    <property type="molecule type" value="Genomic_DNA"/>
</dbReference>
<accession>A0A6S7AY13</accession>
<reference evidence="2 3" key="1">
    <citation type="submission" date="2020-04" db="EMBL/GenBank/DDBJ databases">
        <authorList>
            <person name="De Canck E."/>
        </authorList>
    </citation>
    <scope>NUCLEOTIDE SEQUENCE [LARGE SCALE GENOMIC DNA]</scope>
    <source>
        <strain evidence="2 3">LMG 3431</strain>
    </source>
</reference>